<keyword evidence="3" id="KW-1185">Reference proteome</keyword>
<gene>
    <name evidence="2" type="ORF">SAMN05216218_10517</name>
</gene>
<name>A0A1G7JQX9_9EURY</name>
<protein>
    <submittedName>
        <fullName evidence="2">Dolichol kinase</fullName>
    </submittedName>
</protein>
<keyword evidence="2" id="KW-0808">Transferase</keyword>
<feature type="transmembrane region" description="Helical" evidence="1">
    <location>
        <begin position="123"/>
        <end position="150"/>
    </location>
</feature>
<dbReference type="STRING" id="660518.SAMN05216218_10517"/>
<evidence type="ECO:0000313" key="3">
    <source>
        <dbReference type="Proteomes" id="UP000199076"/>
    </source>
</evidence>
<dbReference type="PANTHER" id="PTHR31303">
    <property type="entry name" value="CTP-DEPENDENT DIACYLGLYCEROL KINASE 1"/>
    <property type="match status" value="1"/>
</dbReference>
<dbReference type="OrthoDB" id="213078at2157"/>
<evidence type="ECO:0000256" key="1">
    <source>
        <dbReference type="SAM" id="Phobius"/>
    </source>
</evidence>
<evidence type="ECO:0000313" key="2">
    <source>
        <dbReference type="EMBL" id="SDF26859.1"/>
    </source>
</evidence>
<dbReference type="GO" id="GO:0004143">
    <property type="term" value="F:ATP-dependent diacylglycerol kinase activity"/>
    <property type="evidence" value="ECO:0007669"/>
    <property type="project" value="InterPro"/>
</dbReference>
<proteinExistence type="predicted"/>
<feature type="transmembrane region" description="Helical" evidence="1">
    <location>
        <begin position="33"/>
        <end position="54"/>
    </location>
</feature>
<keyword evidence="1" id="KW-0812">Transmembrane</keyword>
<keyword evidence="2" id="KW-0418">Kinase</keyword>
<dbReference type="AlphaFoldDB" id="A0A1G7JQX9"/>
<feature type="transmembrane region" description="Helical" evidence="1">
    <location>
        <begin position="74"/>
        <end position="102"/>
    </location>
</feature>
<organism evidence="2 3">
    <name type="scientific">Halorientalis regularis</name>
    <dbReference type="NCBI Taxonomy" id="660518"/>
    <lineage>
        <taxon>Archaea</taxon>
        <taxon>Methanobacteriati</taxon>
        <taxon>Methanobacteriota</taxon>
        <taxon>Stenosarchaea group</taxon>
        <taxon>Halobacteria</taxon>
        <taxon>Halobacteriales</taxon>
        <taxon>Haloarculaceae</taxon>
        <taxon>Halorientalis</taxon>
    </lineage>
</organism>
<dbReference type="InterPro" id="IPR037997">
    <property type="entry name" value="Dgk1-like"/>
</dbReference>
<sequence length="190" mass="20001">MANEVARRLVHASGAGVPGLYLLDLLTWPQLRYLLVGGLIFALLLETARLGLGFEWVVFDVLTREYEQDNPAGYALYVFSGSTTGLAFGPTIAVPAILMLTLGDPISGLLGSDELRTVKRPRVLVTMFLVCTGLALPFVPPVAAVLGGLAAMLADGVKPVIGEYVIDDNLTIPLVAAGAMTVGLSLPPIL</sequence>
<dbReference type="Proteomes" id="UP000199076">
    <property type="component" value="Unassembled WGS sequence"/>
</dbReference>
<reference evidence="3" key="1">
    <citation type="submission" date="2016-10" db="EMBL/GenBank/DDBJ databases">
        <authorList>
            <person name="Varghese N."/>
            <person name="Submissions S."/>
        </authorList>
    </citation>
    <scope>NUCLEOTIDE SEQUENCE [LARGE SCALE GENOMIC DNA]</scope>
    <source>
        <strain evidence="3">IBRC-M 10760</strain>
    </source>
</reference>
<dbReference type="EMBL" id="FNBK01000005">
    <property type="protein sequence ID" value="SDF26859.1"/>
    <property type="molecule type" value="Genomic_DNA"/>
</dbReference>
<accession>A0A1G7JQX9</accession>
<dbReference type="PANTHER" id="PTHR31303:SF1">
    <property type="entry name" value="CTP-DEPENDENT DIACYLGLYCEROL KINASE 1"/>
    <property type="match status" value="1"/>
</dbReference>
<dbReference type="RefSeq" id="WP_092690135.1">
    <property type="nucleotide sequence ID" value="NZ_FNBK01000005.1"/>
</dbReference>
<keyword evidence="1" id="KW-1133">Transmembrane helix</keyword>
<keyword evidence="1" id="KW-0472">Membrane</keyword>